<evidence type="ECO:0000256" key="3">
    <source>
        <dbReference type="ARBA" id="ARBA00022833"/>
    </source>
</evidence>
<dbReference type="PANTHER" id="PTHR23235:SF120">
    <property type="entry name" value="KRUPPEL-LIKE FACTOR 15"/>
    <property type="match status" value="1"/>
</dbReference>
<evidence type="ECO:0000256" key="5">
    <source>
        <dbReference type="SAM" id="MobiDB-lite"/>
    </source>
</evidence>
<dbReference type="GO" id="GO:0000981">
    <property type="term" value="F:DNA-binding transcription factor activity, RNA polymerase II-specific"/>
    <property type="evidence" value="ECO:0007669"/>
    <property type="project" value="TreeGrafter"/>
</dbReference>
<evidence type="ECO:0000256" key="2">
    <source>
        <dbReference type="ARBA" id="ARBA00022771"/>
    </source>
</evidence>
<keyword evidence="1" id="KW-0479">Metal-binding</keyword>
<evidence type="ECO:0000256" key="4">
    <source>
        <dbReference type="PROSITE-ProRule" id="PRU00042"/>
    </source>
</evidence>
<proteinExistence type="predicted"/>
<reference evidence="7 8" key="1">
    <citation type="journal article" name="Sci. Rep.">
        <title>Telomere-to-telomere assembled and centromere annotated genomes of the two main subspecies of the button mushroom Agaricus bisporus reveal especially polymorphic chromosome ends.</title>
        <authorList>
            <person name="Sonnenberg A.S.M."/>
            <person name="Sedaghat-Telgerd N."/>
            <person name="Lavrijssen B."/>
            <person name="Ohm R.A."/>
            <person name="Hendrickx P.M."/>
            <person name="Scholtmeijer K."/>
            <person name="Baars J.J.P."/>
            <person name="van Peer A."/>
        </authorList>
    </citation>
    <scope>NUCLEOTIDE SEQUENCE [LARGE SCALE GENOMIC DNA]</scope>
    <source>
        <strain evidence="7 8">H119_p4</strain>
    </source>
</reference>
<dbReference type="PROSITE" id="PS50157">
    <property type="entry name" value="ZINC_FINGER_C2H2_2"/>
    <property type="match status" value="2"/>
</dbReference>
<dbReference type="InterPro" id="IPR036236">
    <property type="entry name" value="Znf_C2H2_sf"/>
</dbReference>
<dbReference type="EMBL" id="JABXXO010000006">
    <property type="protein sequence ID" value="KAF7776340.1"/>
    <property type="molecule type" value="Genomic_DNA"/>
</dbReference>
<dbReference type="Gene3D" id="3.30.160.60">
    <property type="entry name" value="Classic Zinc Finger"/>
    <property type="match status" value="2"/>
</dbReference>
<evidence type="ECO:0000259" key="6">
    <source>
        <dbReference type="PROSITE" id="PS50157"/>
    </source>
</evidence>
<evidence type="ECO:0000256" key="1">
    <source>
        <dbReference type="ARBA" id="ARBA00022723"/>
    </source>
</evidence>
<feature type="domain" description="C2H2-type" evidence="6">
    <location>
        <begin position="464"/>
        <end position="491"/>
    </location>
</feature>
<organism evidence="7 8">
    <name type="scientific">Agaricus bisporus var. burnettii</name>
    <dbReference type="NCBI Taxonomy" id="192524"/>
    <lineage>
        <taxon>Eukaryota</taxon>
        <taxon>Fungi</taxon>
        <taxon>Dikarya</taxon>
        <taxon>Basidiomycota</taxon>
        <taxon>Agaricomycotina</taxon>
        <taxon>Agaricomycetes</taxon>
        <taxon>Agaricomycetidae</taxon>
        <taxon>Agaricales</taxon>
        <taxon>Agaricineae</taxon>
        <taxon>Agaricaceae</taxon>
        <taxon>Agaricus</taxon>
    </lineage>
</organism>
<name>A0A8H7KHK6_AGABI</name>
<protein>
    <recommendedName>
        <fullName evidence="6">C2H2-type domain-containing protein</fullName>
    </recommendedName>
</protein>
<feature type="compositionally biased region" description="Polar residues" evidence="5">
    <location>
        <begin position="324"/>
        <end position="334"/>
    </location>
</feature>
<sequence>MLTSPAGNMTLASLNTYSPPGLARSSLWSFGAASPADAMDICDDFQSNVPLKISHGLSHSGGPTGLGIIYPSSIQKEQLERSTRSYNSGSGHNMIYNQPTFMPTEAICYDSHFGPGPSLPGEVLTETLLYPTELTPQIYDLMNEGPVVEIAGDSSVLTPVSPQPSNSIPHDIQGAWILQKILEISGHTIESLSSELRASPQDHQYNSMISNDMNPEFQSNAAYPQNALFRLRDSPVFGINPADILPPRSDLEPPQLPPPEASCSVQLDSRDIETETSNTIPDSVPVVPLEPASDPVPLTTENLRFLEMPTPRKRESDYEPSLPASVSSSNQSTFLPSLPKRKLRPRGKRATKQVVKHVFASVSSPPVMEESMFSNVPINYGTPVLDAHRGIELKELKAKAERYRLRNQRRDYDKKWLLSFAGKLTPQGLLTEEYRCYINGCNQFNRRRDHILIHVGGHLDQRPFACSHCSARFLRKNECKRHELSHTGTRPFTCDLCPSGVSAFVRQDLLKRHQKRTHSLDNTRSRILKRQSRT</sequence>
<dbReference type="GO" id="GO:0008270">
    <property type="term" value="F:zinc ion binding"/>
    <property type="evidence" value="ECO:0007669"/>
    <property type="project" value="UniProtKB-KW"/>
</dbReference>
<dbReference type="PANTHER" id="PTHR23235">
    <property type="entry name" value="KRUEPPEL-LIKE TRANSCRIPTION FACTOR"/>
    <property type="match status" value="1"/>
</dbReference>
<keyword evidence="3" id="KW-0862">Zinc</keyword>
<evidence type="ECO:0000313" key="8">
    <source>
        <dbReference type="Proteomes" id="UP000629468"/>
    </source>
</evidence>
<feature type="compositionally biased region" description="Basic residues" evidence="5">
    <location>
        <begin position="339"/>
        <end position="349"/>
    </location>
</feature>
<comment type="caution">
    <text evidence="7">The sequence shown here is derived from an EMBL/GenBank/DDBJ whole genome shotgun (WGS) entry which is preliminary data.</text>
</comment>
<dbReference type="SUPFAM" id="SSF57667">
    <property type="entry name" value="beta-beta-alpha zinc fingers"/>
    <property type="match status" value="1"/>
</dbReference>
<keyword evidence="2 4" id="KW-0863">Zinc-finger</keyword>
<dbReference type="GO" id="GO:0000978">
    <property type="term" value="F:RNA polymerase II cis-regulatory region sequence-specific DNA binding"/>
    <property type="evidence" value="ECO:0007669"/>
    <property type="project" value="TreeGrafter"/>
</dbReference>
<feature type="domain" description="C2H2-type" evidence="6">
    <location>
        <begin position="434"/>
        <end position="463"/>
    </location>
</feature>
<dbReference type="AlphaFoldDB" id="A0A8H7KHK6"/>
<feature type="region of interest" description="Disordered" evidence="5">
    <location>
        <begin position="276"/>
        <end position="349"/>
    </location>
</feature>
<dbReference type="InterPro" id="IPR013087">
    <property type="entry name" value="Znf_C2H2_type"/>
</dbReference>
<accession>A0A8H7KHK6</accession>
<feature type="region of interest" description="Disordered" evidence="5">
    <location>
        <begin position="515"/>
        <end position="534"/>
    </location>
</feature>
<dbReference type="SMART" id="SM00355">
    <property type="entry name" value="ZnF_C2H2"/>
    <property type="match status" value="3"/>
</dbReference>
<dbReference type="PROSITE" id="PS00028">
    <property type="entry name" value="ZINC_FINGER_C2H2_1"/>
    <property type="match status" value="1"/>
</dbReference>
<gene>
    <name evidence="7" type="ORF">Agabi119p4_4733</name>
</gene>
<dbReference type="Proteomes" id="UP000629468">
    <property type="component" value="Unassembled WGS sequence"/>
</dbReference>
<evidence type="ECO:0000313" key="7">
    <source>
        <dbReference type="EMBL" id="KAF7776340.1"/>
    </source>
</evidence>